<protein>
    <submittedName>
        <fullName evidence="1">Uncharacterized protein</fullName>
    </submittedName>
</protein>
<organism evidence="1">
    <name type="scientific">Rhizophora mucronata</name>
    <name type="common">Asiatic mangrove</name>
    <dbReference type="NCBI Taxonomy" id="61149"/>
    <lineage>
        <taxon>Eukaryota</taxon>
        <taxon>Viridiplantae</taxon>
        <taxon>Streptophyta</taxon>
        <taxon>Embryophyta</taxon>
        <taxon>Tracheophyta</taxon>
        <taxon>Spermatophyta</taxon>
        <taxon>Magnoliopsida</taxon>
        <taxon>eudicotyledons</taxon>
        <taxon>Gunneridae</taxon>
        <taxon>Pentapetalae</taxon>
        <taxon>rosids</taxon>
        <taxon>fabids</taxon>
        <taxon>Malpighiales</taxon>
        <taxon>Rhizophoraceae</taxon>
        <taxon>Rhizophora</taxon>
    </lineage>
</organism>
<name>A0A2P2MKE4_RHIMU</name>
<reference evidence="1" key="1">
    <citation type="submission" date="2018-02" db="EMBL/GenBank/DDBJ databases">
        <title>Rhizophora mucronata_Transcriptome.</title>
        <authorList>
            <person name="Meera S.P."/>
            <person name="Sreeshan A."/>
            <person name="Augustine A."/>
        </authorList>
    </citation>
    <scope>NUCLEOTIDE SEQUENCE</scope>
    <source>
        <tissue evidence="1">Leaf</tissue>
    </source>
</reference>
<evidence type="ECO:0000313" key="1">
    <source>
        <dbReference type="EMBL" id="MBX30657.1"/>
    </source>
</evidence>
<proteinExistence type="predicted"/>
<dbReference type="EMBL" id="GGEC01050173">
    <property type="protein sequence ID" value="MBX30657.1"/>
    <property type="molecule type" value="Transcribed_RNA"/>
</dbReference>
<sequence>MGAGSQTVEIDYLPIVAGRTLKVSIFGGLKTKSDLPTMLEKFKNKVCFIFTQLHSLNSIVSLH</sequence>
<dbReference type="AlphaFoldDB" id="A0A2P2MKE4"/>
<accession>A0A2P2MKE4</accession>